<dbReference type="PRINTS" id="PR01038">
    <property type="entry name" value="TRNASYNTHARG"/>
</dbReference>
<evidence type="ECO:0000256" key="5">
    <source>
        <dbReference type="ARBA" id="ARBA00022840"/>
    </source>
</evidence>
<evidence type="ECO:0000256" key="2">
    <source>
        <dbReference type="ARBA" id="ARBA00022490"/>
    </source>
</evidence>
<comment type="subunit">
    <text evidence="9">Monomer.</text>
</comment>
<dbReference type="SMART" id="SM00836">
    <property type="entry name" value="DALR_1"/>
    <property type="match status" value="1"/>
</dbReference>
<comment type="subcellular location">
    <subcellularLocation>
        <location evidence="9">Cytoplasm</location>
    </subcellularLocation>
</comment>
<evidence type="ECO:0000313" key="14">
    <source>
        <dbReference type="Proteomes" id="UP000034778"/>
    </source>
</evidence>
<dbReference type="InterPro" id="IPR014729">
    <property type="entry name" value="Rossmann-like_a/b/a_fold"/>
</dbReference>
<evidence type="ECO:0000313" key="13">
    <source>
        <dbReference type="EMBL" id="KKP44471.1"/>
    </source>
</evidence>
<dbReference type="GO" id="GO:0005737">
    <property type="term" value="C:cytoplasm"/>
    <property type="evidence" value="ECO:0007669"/>
    <property type="project" value="UniProtKB-SubCell"/>
</dbReference>
<keyword evidence="7 9" id="KW-0030">Aminoacyl-tRNA synthetase</keyword>
<dbReference type="STRING" id="1618566.UR35_C0008G0016"/>
<proteinExistence type="inferred from homology"/>
<dbReference type="HAMAP" id="MF_00123">
    <property type="entry name" value="Arg_tRNA_synth"/>
    <property type="match status" value="1"/>
</dbReference>
<dbReference type="InterPro" id="IPR036695">
    <property type="entry name" value="Arg-tRNA-synth_N_sf"/>
</dbReference>
<dbReference type="SUPFAM" id="SSF55190">
    <property type="entry name" value="Arginyl-tRNA synthetase (ArgRS), N-terminal 'additional' domain"/>
    <property type="match status" value="1"/>
</dbReference>
<evidence type="ECO:0000256" key="8">
    <source>
        <dbReference type="ARBA" id="ARBA00049339"/>
    </source>
</evidence>
<dbReference type="FunFam" id="1.10.730.10:FF:000006">
    <property type="entry name" value="Arginyl-tRNA synthetase 2, mitochondrial"/>
    <property type="match status" value="1"/>
</dbReference>
<name>A0A0F9ZZT5_9BACT</name>
<comment type="catalytic activity">
    <reaction evidence="8 9">
        <text>tRNA(Arg) + L-arginine + ATP = L-arginyl-tRNA(Arg) + AMP + diphosphate</text>
        <dbReference type="Rhea" id="RHEA:20301"/>
        <dbReference type="Rhea" id="RHEA-COMP:9658"/>
        <dbReference type="Rhea" id="RHEA-COMP:9673"/>
        <dbReference type="ChEBI" id="CHEBI:30616"/>
        <dbReference type="ChEBI" id="CHEBI:32682"/>
        <dbReference type="ChEBI" id="CHEBI:33019"/>
        <dbReference type="ChEBI" id="CHEBI:78442"/>
        <dbReference type="ChEBI" id="CHEBI:78513"/>
        <dbReference type="ChEBI" id="CHEBI:456215"/>
        <dbReference type="EC" id="6.1.1.19"/>
    </reaction>
</comment>
<accession>A0A0F9ZZT5</accession>
<feature type="domain" description="Arginyl tRNA synthetase N-terminal" evidence="12">
    <location>
        <begin position="3"/>
        <end position="75"/>
    </location>
</feature>
<dbReference type="PANTHER" id="PTHR11956:SF5">
    <property type="entry name" value="ARGININE--TRNA LIGASE, CYTOPLASMIC"/>
    <property type="match status" value="1"/>
</dbReference>
<organism evidence="13 14">
    <name type="scientific">Candidatus Woesebacteria bacterium GW2011_GWB1_33_22</name>
    <dbReference type="NCBI Taxonomy" id="1618566"/>
    <lineage>
        <taxon>Bacteria</taxon>
        <taxon>Candidatus Woeseibacteriota</taxon>
    </lineage>
</organism>
<dbReference type="NCBIfam" id="TIGR00456">
    <property type="entry name" value="argS"/>
    <property type="match status" value="1"/>
</dbReference>
<evidence type="ECO:0000256" key="4">
    <source>
        <dbReference type="ARBA" id="ARBA00022741"/>
    </source>
</evidence>
<dbReference type="Gene3D" id="1.10.730.10">
    <property type="entry name" value="Isoleucyl-tRNA Synthetase, Domain 1"/>
    <property type="match status" value="1"/>
</dbReference>
<dbReference type="Pfam" id="PF03485">
    <property type="entry name" value="Arg_tRNA_synt_N"/>
    <property type="match status" value="1"/>
</dbReference>
<keyword evidence="3 9" id="KW-0436">Ligase</keyword>
<dbReference type="EC" id="6.1.1.19" evidence="9"/>
<reference evidence="13 14" key="1">
    <citation type="journal article" date="2015" name="Nature">
        <title>rRNA introns, odd ribosomes, and small enigmatic genomes across a large radiation of phyla.</title>
        <authorList>
            <person name="Brown C.T."/>
            <person name="Hug L.A."/>
            <person name="Thomas B.C."/>
            <person name="Sharon I."/>
            <person name="Castelle C.J."/>
            <person name="Singh A."/>
            <person name="Wilkins M.J."/>
            <person name="Williams K.H."/>
            <person name="Banfield J.F."/>
        </authorList>
    </citation>
    <scope>NUCLEOTIDE SEQUENCE [LARGE SCALE GENOMIC DNA]</scope>
</reference>
<evidence type="ECO:0000256" key="7">
    <source>
        <dbReference type="ARBA" id="ARBA00023146"/>
    </source>
</evidence>
<dbReference type="Pfam" id="PF00750">
    <property type="entry name" value="tRNA-synt_1d"/>
    <property type="match status" value="1"/>
</dbReference>
<dbReference type="InterPro" id="IPR035684">
    <property type="entry name" value="ArgRS_core"/>
</dbReference>
<dbReference type="InterPro" id="IPR005148">
    <property type="entry name" value="Arg-tRNA-synth_N"/>
</dbReference>
<feature type="domain" description="DALR anticodon binding" evidence="11">
    <location>
        <begin position="462"/>
        <end position="584"/>
    </location>
</feature>
<dbReference type="PANTHER" id="PTHR11956">
    <property type="entry name" value="ARGINYL-TRNA SYNTHETASE"/>
    <property type="match status" value="1"/>
</dbReference>
<evidence type="ECO:0000259" key="12">
    <source>
        <dbReference type="SMART" id="SM01016"/>
    </source>
</evidence>
<dbReference type="InterPro" id="IPR001412">
    <property type="entry name" value="aa-tRNA-synth_I_CS"/>
</dbReference>
<keyword evidence="2 9" id="KW-0963">Cytoplasm</keyword>
<keyword evidence="6 9" id="KW-0648">Protein biosynthesis</keyword>
<dbReference type="AlphaFoldDB" id="A0A0F9ZZT5"/>
<dbReference type="SUPFAM" id="SSF52374">
    <property type="entry name" value="Nucleotidylyl transferase"/>
    <property type="match status" value="1"/>
</dbReference>
<dbReference type="Proteomes" id="UP000034778">
    <property type="component" value="Unassembled WGS sequence"/>
</dbReference>
<evidence type="ECO:0000256" key="3">
    <source>
        <dbReference type="ARBA" id="ARBA00022598"/>
    </source>
</evidence>
<evidence type="ECO:0000256" key="9">
    <source>
        <dbReference type="HAMAP-Rule" id="MF_00123"/>
    </source>
</evidence>
<dbReference type="Pfam" id="PF05746">
    <property type="entry name" value="DALR_1"/>
    <property type="match status" value="1"/>
</dbReference>
<dbReference type="SUPFAM" id="SSF47323">
    <property type="entry name" value="Anticodon-binding domain of a subclass of class I aminoacyl-tRNA synthetases"/>
    <property type="match status" value="1"/>
</dbReference>
<protein>
    <recommendedName>
        <fullName evidence="9">Arginine--tRNA ligase</fullName>
        <ecNumber evidence="9">6.1.1.19</ecNumber>
    </recommendedName>
    <alternativeName>
        <fullName evidence="9">Arginyl-tRNA synthetase</fullName>
        <shortName evidence="9">ArgRS</shortName>
    </alternativeName>
</protein>
<comment type="caution">
    <text evidence="13">The sequence shown here is derived from an EMBL/GenBank/DDBJ whole genome shotgun (WGS) entry which is preliminary data.</text>
</comment>
<feature type="short sequence motif" description="'HIGH' region" evidence="9">
    <location>
        <begin position="112"/>
        <end position="122"/>
    </location>
</feature>
<dbReference type="PROSITE" id="PS00178">
    <property type="entry name" value="AA_TRNA_LIGASE_I"/>
    <property type="match status" value="1"/>
</dbReference>
<dbReference type="GO" id="GO:0005524">
    <property type="term" value="F:ATP binding"/>
    <property type="evidence" value="ECO:0007669"/>
    <property type="project" value="UniProtKB-UniRule"/>
</dbReference>
<keyword evidence="4 9" id="KW-0547">Nucleotide-binding</keyword>
<evidence type="ECO:0000256" key="1">
    <source>
        <dbReference type="ARBA" id="ARBA00005594"/>
    </source>
</evidence>
<dbReference type="InterPro" id="IPR001278">
    <property type="entry name" value="Arg-tRNA-ligase"/>
</dbReference>
<keyword evidence="5 9" id="KW-0067">ATP-binding</keyword>
<dbReference type="GO" id="GO:0006420">
    <property type="term" value="P:arginyl-tRNA aminoacylation"/>
    <property type="evidence" value="ECO:0007669"/>
    <property type="project" value="UniProtKB-UniRule"/>
</dbReference>
<evidence type="ECO:0000256" key="10">
    <source>
        <dbReference type="RuleBase" id="RU363038"/>
    </source>
</evidence>
<dbReference type="InterPro" id="IPR009080">
    <property type="entry name" value="tRNAsynth_Ia_anticodon-bd"/>
</dbReference>
<sequence>MYEMTKDNIQKILEKVTGIKNPEVDFASDSKFGDYSSNICLRNKDLDPQKIANEINGKDLQFSAKVVGKFINFWLKKNILVDNLIQIEEKKGDYGKSEILTGQKYLIEHTSPNPNKALHLGHLRNNVTGMAIANMWEFLGCNVTRDCIDNNRGIAIAKLMWGYLKYANKDGKQDLDINYWFNHQNEWQTSEELGVRPDKFVDDLYVKGSEDFKNSEIEAKVRQLVVDWEAEDKAVWALWEKVLEYSYEGQNLTLKRLGNKWDKVWHEHEHYKKGKEFVQKGLKKGIFKVGEKGAIVTDLSKYNLPDTVVIKSDGTALYITQDLSLTELKKKTFNPDKIFWVIGPEQSLALKQMFAVCEQLGIIKYEDCIHLAYGYMSLKGKVKMSSREGTVIYIDDLLDEAKRKVNNILQSSDFNDQEKEIISEKVGIGAVKYSILKVSRLQDVSFDLKESISLEGNSGPYIQYTVARCNSVVSKGRTLKPEYKVRNPKDLRVPNLEELQEEELAILRKLSQFTEIISIAAKSYSPNILCEYLYSLASKYNTFYNKHKIIKSENETFRILLTKGTGQVLKNGLNLLGISVPEKM</sequence>
<evidence type="ECO:0000256" key="6">
    <source>
        <dbReference type="ARBA" id="ARBA00022917"/>
    </source>
</evidence>
<comment type="similarity">
    <text evidence="1 9 10">Belongs to the class-I aminoacyl-tRNA synthetase family.</text>
</comment>
<evidence type="ECO:0000259" key="11">
    <source>
        <dbReference type="SMART" id="SM00836"/>
    </source>
</evidence>
<gene>
    <name evidence="9" type="primary">argS</name>
    <name evidence="13" type="ORF">UR35_C0008G0016</name>
</gene>
<dbReference type="EMBL" id="LBOW01000008">
    <property type="protein sequence ID" value="KKP44471.1"/>
    <property type="molecule type" value="Genomic_DNA"/>
</dbReference>
<dbReference type="Gene3D" id="3.30.1360.70">
    <property type="entry name" value="Arginyl tRNA synthetase N-terminal domain"/>
    <property type="match status" value="1"/>
</dbReference>
<dbReference type="GO" id="GO:0004814">
    <property type="term" value="F:arginine-tRNA ligase activity"/>
    <property type="evidence" value="ECO:0007669"/>
    <property type="project" value="UniProtKB-UniRule"/>
</dbReference>
<dbReference type="Gene3D" id="3.40.50.620">
    <property type="entry name" value="HUPs"/>
    <property type="match status" value="1"/>
</dbReference>
<dbReference type="SMART" id="SM01016">
    <property type="entry name" value="Arg_tRNA_synt_N"/>
    <property type="match status" value="1"/>
</dbReference>
<dbReference type="InterPro" id="IPR008909">
    <property type="entry name" value="DALR_anticod-bd"/>
</dbReference>